<dbReference type="Gene3D" id="3.40.1580.10">
    <property type="entry name" value="SMI1/KNR4-like"/>
    <property type="match status" value="1"/>
</dbReference>
<dbReference type="SUPFAM" id="SSF160631">
    <property type="entry name" value="SMI1/KNR4-like"/>
    <property type="match status" value="1"/>
</dbReference>
<dbReference type="InterPro" id="IPR037883">
    <property type="entry name" value="Knr4/Smi1-like_sf"/>
</dbReference>
<dbReference type="Pfam" id="PF09346">
    <property type="entry name" value="SMI1_KNR4"/>
    <property type="match status" value="1"/>
</dbReference>
<feature type="domain" description="Knr4/Smi1-like" evidence="1">
    <location>
        <begin position="18"/>
        <end position="141"/>
    </location>
</feature>
<proteinExistence type="predicted"/>
<reference evidence="3" key="1">
    <citation type="journal article" date="2019" name="Int. J. Syst. Evol. Microbiol.">
        <title>The Global Catalogue of Microorganisms (GCM) 10K type strain sequencing project: providing services to taxonomists for standard genome sequencing and annotation.</title>
        <authorList>
            <consortium name="The Broad Institute Genomics Platform"/>
            <consortium name="The Broad Institute Genome Sequencing Center for Infectious Disease"/>
            <person name="Wu L."/>
            <person name="Ma J."/>
        </authorList>
    </citation>
    <scope>NUCLEOTIDE SEQUENCE [LARGE SCALE GENOMIC DNA]</scope>
    <source>
        <strain evidence="3">JCM 14368</strain>
    </source>
</reference>
<dbReference type="SMART" id="SM00860">
    <property type="entry name" value="SMI1_KNR4"/>
    <property type="match status" value="1"/>
</dbReference>
<name>A0ABP3MBA2_9DEIO</name>
<accession>A0ABP3MBA2</accession>
<organism evidence="2 3">
    <name type="scientific">Deinococcus depolymerans</name>
    <dbReference type="NCBI Taxonomy" id="392408"/>
    <lineage>
        <taxon>Bacteria</taxon>
        <taxon>Thermotogati</taxon>
        <taxon>Deinococcota</taxon>
        <taxon>Deinococci</taxon>
        <taxon>Deinococcales</taxon>
        <taxon>Deinococcaceae</taxon>
        <taxon>Deinococcus</taxon>
    </lineage>
</organism>
<gene>
    <name evidence="2" type="ORF">GCM10008937_23490</name>
</gene>
<dbReference type="InterPro" id="IPR018958">
    <property type="entry name" value="Knr4/Smi1-like_dom"/>
</dbReference>
<sequence>MHSPIRLLNEAGVTFHAPATASEISAAEIQIGQPLPDDLRNLYLDHNGEEGSEEPVLMARLQSLEELIEACRVSDEFWEDECPFFRHRFLPVWADGGGNYFVVFVQGEERGLIGRINHDWPYFIEPHYRDANGLYAALLDAYRRDDFDLMRDYTGDSGMGQQERQVFDAHLATYNPALDAPIREYHGAFLLTLCPLGREQELLPLLRDDGLAVFTSRLLVRRKCHWALPALTDAAREHAPNSSIVFNLLNAITDLDAPNTGEALVKLARDFPVTLSVHYLIEALQRHGFRVERPQNAQQARIRVETEPDGWLVLAWADS</sequence>
<keyword evidence="3" id="KW-1185">Reference proteome</keyword>
<dbReference type="EMBL" id="BAAADB010000022">
    <property type="protein sequence ID" value="GAA0515055.1"/>
    <property type="molecule type" value="Genomic_DNA"/>
</dbReference>
<protein>
    <recommendedName>
        <fullName evidence="1">Knr4/Smi1-like domain-containing protein</fullName>
    </recommendedName>
</protein>
<comment type="caution">
    <text evidence="2">The sequence shown here is derived from an EMBL/GenBank/DDBJ whole genome shotgun (WGS) entry which is preliminary data.</text>
</comment>
<dbReference type="Proteomes" id="UP001500191">
    <property type="component" value="Unassembled WGS sequence"/>
</dbReference>
<evidence type="ECO:0000313" key="3">
    <source>
        <dbReference type="Proteomes" id="UP001500191"/>
    </source>
</evidence>
<evidence type="ECO:0000313" key="2">
    <source>
        <dbReference type="EMBL" id="GAA0515055.1"/>
    </source>
</evidence>
<evidence type="ECO:0000259" key="1">
    <source>
        <dbReference type="SMART" id="SM00860"/>
    </source>
</evidence>